<reference evidence="1" key="2">
    <citation type="submission" date="2020-09" db="EMBL/GenBank/DDBJ databases">
        <authorList>
            <person name="Sun Q."/>
            <person name="Zhou Y."/>
        </authorList>
    </citation>
    <scope>NUCLEOTIDE SEQUENCE</scope>
    <source>
        <strain evidence="1">CGMCC 1.15254</strain>
    </source>
</reference>
<proteinExistence type="predicted"/>
<dbReference type="InterPro" id="IPR011006">
    <property type="entry name" value="CheY-like_superfamily"/>
</dbReference>
<dbReference type="Gene3D" id="3.40.50.2300">
    <property type="match status" value="1"/>
</dbReference>
<protein>
    <submittedName>
        <fullName evidence="1">Response regulator</fullName>
    </submittedName>
</protein>
<dbReference type="AlphaFoldDB" id="A0A917FDT3"/>
<dbReference type="SUPFAM" id="SSF47226">
    <property type="entry name" value="Histidine-containing phosphotransfer domain, HPT domain"/>
    <property type="match status" value="1"/>
</dbReference>
<evidence type="ECO:0000313" key="2">
    <source>
        <dbReference type="Proteomes" id="UP000632498"/>
    </source>
</evidence>
<sequence length="257" mass="28565">MAGNKSDLEIQVENEFLEEARDIMNQLEVQRENLRSNFNSDDMAKLRRNVQLLGAQAHAADFGIVSMLSHRLEDYLERIDTMAEPHGDNVRMFLDKIEGALDGTLEVGKPNAGAELVRELPSTSKFVHEFGDLEKKNIEVLVIVPDKATGHIVEREMAECGYRVSFAKSSFKGFEIAVRTRPDMVLASGQIDELSGIDLANAFSAMPASKDIPFALLTSNDWGHPSLKALPHSVGLVRKGKHFGDDIADCLRRFQIT</sequence>
<dbReference type="GO" id="GO:0000160">
    <property type="term" value="P:phosphorelay signal transduction system"/>
    <property type="evidence" value="ECO:0007669"/>
    <property type="project" value="InterPro"/>
</dbReference>
<name>A0A917FDT3_9PROT</name>
<comment type="caution">
    <text evidence="1">The sequence shown here is derived from an EMBL/GenBank/DDBJ whole genome shotgun (WGS) entry which is preliminary data.</text>
</comment>
<reference evidence="1" key="1">
    <citation type="journal article" date="2014" name="Int. J. Syst. Evol. Microbiol.">
        <title>Complete genome sequence of Corynebacterium casei LMG S-19264T (=DSM 44701T), isolated from a smear-ripened cheese.</title>
        <authorList>
            <consortium name="US DOE Joint Genome Institute (JGI-PGF)"/>
            <person name="Walter F."/>
            <person name="Albersmeier A."/>
            <person name="Kalinowski J."/>
            <person name="Ruckert C."/>
        </authorList>
    </citation>
    <scope>NUCLEOTIDE SEQUENCE</scope>
    <source>
        <strain evidence="1">CGMCC 1.15254</strain>
    </source>
</reference>
<dbReference type="Gene3D" id="1.20.120.160">
    <property type="entry name" value="HPT domain"/>
    <property type="match status" value="1"/>
</dbReference>
<keyword evidence="2" id="KW-1185">Reference proteome</keyword>
<accession>A0A917FDT3</accession>
<dbReference type="Proteomes" id="UP000632498">
    <property type="component" value="Unassembled WGS sequence"/>
</dbReference>
<evidence type="ECO:0000313" key="1">
    <source>
        <dbReference type="EMBL" id="GGF73826.1"/>
    </source>
</evidence>
<gene>
    <name evidence="1" type="ORF">GCM10011332_29860</name>
</gene>
<dbReference type="SUPFAM" id="SSF52172">
    <property type="entry name" value="CheY-like"/>
    <property type="match status" value="1"/>
</dbReference>
<organism evidence="1 2">
    <name type="scientific">Terasakiella brassicae</name>
    <dbReference type="NCBI Taxonomy" id="1634917"/>
    <lineage>
        <taxon>Bacteria</taxon>
        <taxon>Pseudomonadati</taxon>
        <taxon>Pseudomonadota</taxon>
        <taxon>Alphaproteobacteria</taxon>
        <taxon>Rhodospirillales</taxon>
        <taxon>Terasakiellaceae</taxon>
        <taxon>Terasakiella</taxon>
    </lineage>
</organism>
<dbReference type="InterPro" id="IPR036641">
    <property type="entry name" value="HPT_dom_sf"/>
</dbReference>
<dbReference type="RefSeq" id="WP_188666695.1">
    <property type="nucleotide sequence ID" value="NZ_BMHV01000029.1"/>
</dbReference>
<dbReference type="EMBL" id="BMHV01000029">
    <property type="protein sequence ID" value="GGF73826.1"/>
    <property type="molecule type" value="Genomic_DNA"/>
</dbReference>